<evidence type="ECO:0000259" key="1">
    <source>
        <dbReference type="PROSITE" id="PS51094"/>
    </source>
</evidence>
<dbReference type="InterPro" id="IPR002178">
    <property type="entry name" value="PTS_EIIA_type-2_dom"/>
</dbReference>
<dbReference type="EMBL" id="JAWWZK010000075">
    <property type="protein sequence ID" value="MDX5038802.1"/>
    <property type="molecule type" value="Genomic_DNA"/>
</dbReference>
<dbReference type="AlphaFoldDB" id="A0AAW9DIG3"/>
<dbReference type="PROSITE" id="PS51094">
    <property type="entry name" value="PTS_EIIA_TYPE_2"/>
    <property type="match status" value="1"/>
</dbReference>
<proteinExistence type="predicted"/>
<dbReference type="InterPro" id="IPR016152">
    <property type="entry name" value="PTrfase/Anion_transptr"/>
</dbReference>
<name>A0AAW9DIG3_STRSU</name>
<reference evidence="2" key="1">
    <citation type="submission" date="2023-11" db="EMBL/GenBank/DDBJ databases">
        <title>Antimicrobial resistance in invasive Streptococcus suis isolated in Spain and the associated genetic mechanisms.</title>
        <authorList>
            <person name="Uruen C."/>
            <person name="Arenas J.A."/>
        </authorList>
    </citation>
    <scope>NUCLEOTIDE SEQUENCE</scope>
    <source>
        <strain evidence="2">Ss_70</strain>
    </source>
</reference>
<accession>A0AAW9DIG3</accession>
<dbReference type="Gene3D" id="3.40.930.10">
    <property type="entry name" value="Mannitol-specific EII, Chain A"/>
    <property type="match status" value="1"/>
</dbReference>
<feature type="domain" description="PTS EIIA type-2" evidence="1">
    <location>
        <begin position="1"/>
        <end position="88"/>
    </location>
</feature>
<dbReference type="Proteomes" id="UP001270004">
    <property type="component" value="Unassembled WGS sequence"/>
</dbReference>
<gene>
    <name evidence="2" type="ORF">SHY70_11060</name>
</gene>
<feature type="non-terminal residue" evidence="2">
    <location>
        <position position="1"/>
    </location>
</feature>
<evidence type="ECO:0000313" key="2">
    <source>
        <dbReference type="EMBL" id="MDX5038802.1"/>
    </source>
</evidence>
<dbReference type="SUPFAM" id="SSF55804">
    <property type="entry name" value="Phoshotransferase/anion transport protein"/>
    <property type="match status" value="1"/>
</dbReference>
<comment type="caution">
    <text evidence="2">The sequence shown here is derived from an EMBL/GenBank/DDBJ whole genome shotgun (WGS) entry which is preliminary data.</text>
</comment>
<evidence type="ECO:0000313" key="3">
    <source>
        <dbReference type="Proteomes" id="UP001270004"/>
    </source>
</evidence>
<sequence length="89" mass="10192">KDIAVPHPLKPISEKHMISVAVIKNGLYWEEGYGQIRLVFLVSPSIYTNEGLSTITNRLVDLVDLPEVKKDIINSPDFETFKHVFLQRE</sequence>
<organism evidence="2 3">
    <name type="scientific">Streptococcus suis</name>
    <dbReference type="NCBI Taxonomy" id="1307"/>
    <lineage>
        <taxon>Bacteria</taxon>
        <taxon>Bacillati</taxon>
        <taxon>Bacillota</taxon>
        <taxon>Bacilli</taxon>
        <taxon>Lactobacillales</taxon>
        <taxon>Streptococcaceae</taxon>
        <taxon>Streptococcus</taxon>
    </lineage>
</organism>
<protein>
    <submittedName>
        <fullName evidence="2">Transcription antiterminator BglG</fullName>
    </submittedName>
</protein>